<dbReference type="AlphaFoldDB" id="A0A1X0XSN8"/>
<dbReference type="PANTHER" id="PTHR30408:SF13">
    <property type="entry name" value="TYPE I RESTRICTION ENZYME HINDI SPECIFICITY SUBUNIT"/>
    <property type="match status" value="1"/>
</dbReference>
<dbReference type="InterPro" id="IPR052021">
    <property type="entry name" value="Type-I_RS_S_subunit"/>
</dbReference>
<keyword evidence="2" id="KW-0680">Restriction system</keyword>
<dbReference type="EMBL" id="NAAD01000024">
    <property type="protein sequence ID" value="ORJ55889.1"/>
    <property type="molecule type" value="Genomic_DNA"/>
</dbReference>
<organism evidence="5 6">
    <name type="scientific">Geothermobacter hydrogeniphilus</name>
    <dbReference type="NCBI Taxonomy" id="1969733"/>
    <lineage>
        <taxon>Bacteria</taxon>
        <taxon>Pseudomonadati</taxon>
        <taxon>Thermodesulfobacteriota</taxon>
        <taxon>Desulfuromonadia</taxon>
        <taxon>Desulfuromonadales</taxon>
        <taxon>Geothermobacteraceae</taxon>
        <taxon>Geothermobacter</taxon>
    </lineage>
</organism>
<protein>
    <recommendedName>
        <fullName evidence="4">Type I restriction modification DNA specificity domain-containing protein</fullName>
    </recommendedName>
</protein>
<evidence type="ECO:0000313" key="5">
    <source>
        <dbReference type="EMBL" id="ORJ55889.1"/>
    </source>
</evidence>
<name>A0A1X0XSN8_9BACT</name>
<comment type="caution">
    <text evidence="5">The sequence shown here is derived from an EMBL/GenBank/DDBJ whole genome shotgun (WGS) entry which is preliminary data.</text>
</comment>
<dbReference type="Pfam" id="PF01420">
    <property type="entry name" value="Methylase_S"/>
    <property type="match status" value="1"/>
</dbReference>
<reference evidence="5 6" key="1">
    <citation type="submission" date="2017-03" db="EMBL/GenBank/DDBJ databases">
        <title>Genome sequence of Geothermobacter sp. EPR-M, Deep-Sea Iron Reducer.</title>
        <authorList>
            <person name="Tully B."/>
            <person name="Savalia P."/>
            <person name="Abuyen K."/>
            <person name="Baughan C."/>
            <person name="Romero E."/>
            <person name="Ronkowski C."/>
            <person name="Torres B."/>
            <person name="Tremblay J."/>
            <person name="Trujillo A."/>
            <person name="Tyler M."/>
            <person name="Perez-Rodriguez I."/>
            <person name="Amend J."/>
        </authorList>
    </citation>
    <scope>NUCLEOTIDE SEQUENCE [LARGE SCALE GENOMIC DNA]</scope>
    <source>
        <strain evidence="5 6">EPR-M</strain>
    </source>
</reference>
<evidence type="ECO:0000256" key="2">
    <source>
        <dbReference type="ARBA" id="ARBA00022747"/>
    </source>
</evidence>
<dbReference type="GO" id="GO:0009307">
    <property type="term" value="P:DNA restriction-modification system"/>
    <property type="evidence" value="ECO:0007669"/>
    <property type="project" value="UniProtKB-KW"/>
</dbReference>
<dbReference type="Proteomes" id="UP000193136">
    <property type="component" value="Unassembled WGS sequence"/>
</dbReference>
<feature type="domain" description="Type I restriction modification DNA specificity" evidence="4">
    <location>
        <begin position="226"/>
        <end position="358"/>
    </location>
</feature>
<dbReference type="REBASE" id="205474">
    <property type="entry name" value="S.GspEPRMORF14620P"/>
</dbReference>
<evidence type="ECO:0000256" key="3">
    <source>
        <dbReference type="ARBA" id="ARBA00023125"/>
    </source>
</evidence>
<evidence type="ECO:0000313" key="6">
    <source>
        <dbReference type="Proteomes" id="UP000193136"/>
    </source>
</evidence>
<accession>A0A1X0XSN8</accession>
<dbReference type="InterPro" id="IPR000055">
    <property type="entry name" value="Restrct_endonuc_typeI_TRD"/>
</dbReference>
<proteinExistence type="inferred from homology"/>
<gene>
    <name evidence="5" type="ORF">B5V00_14615</name>
</gene>
<comment type="similarity">
    <text evidence="1">Belongs to the type-I restriction system S methylase family.</text>
</comment>
<keyword evidence="3" id="KW-0238">DNA-binding</keyword>
<dbReference type="RefSeq" id="WP_085011564.1">
    <property type="nucleotide sequence ID" value="NZ_NAAD01000024.1"/>
</dbReference>
<dbReference type="SUPFAM" id="SSF116734">
    <property type="entry name" value="DNA methylase specificity domain"/>
    <property type="match status" value="2"/>
</dbReference>
<dbReference type="GO" id="GO:0003677">
    <property type="term" value="F:DNA binding"/>
    <property type="evidence" value="ECO:0007669"/>
    <property type="project" value="UniProtKB-KW"/>
</dbReference>
<dbReference type="STRING" id="1969733.B5V00_14615"/>
<sequence length="425" mass="47787">MRSTYKKLGPYIREVVEKNSNLSVTLLLGVSVSKEFIPSIANTIGTDMSRYKIVREKQFAYGPVTSRNSDKISIALLSVPECIISTSYTVFEIIDQEKLLPEYLMMWFRRPEFDRYARFKSHGSVRELFGWDEMCDVELPIPSIDKQREIVKEYQTVVDRIRLNARLNEKLEEAAQAIYRRWFVEFEFPMTAEYAASIGKPELAGQPYKSSGGEMVYNEVLEQDIPKGWNNTTLGSVANILAGGDRPKDTSPCKTETCNIPVYSNTTVNEGLYGYTSSARVTDPSITVSARGAIIGYTVLRLEPFVPIVRLIAVTPKDKFSLSYLYFAIKGFRYYDDAASAQGQLTAPEISSFSVLQPDACILKTFQRHTSVVLENIRAFRDQISLLDRLAGVLLSRMTKMESLEPTALGQDKLMFSSATSGAEA</sequence>
<keyword evidence="6" id="KW-1185">Reference proteome</keyword>
<dbReference type="PANTHER" id="PTHR30408">
    <property type="entry name" value="TYPE-1 RESTRICTION ENZYME ECOKI SPECIFICITY PROTEIN"/>
    <property type="match status" value="1"/>
</dbReference>
<dbReference type="Gene3D" id="3.90.220.20">
    <property type="entry name" value="DNA methylase specificity domains"/>
    <property type="match status" value="2"/>
</dbReference>
<dbReference type="OrthoDB" id="5296428at2"/>
<evidence type="ECO:0000259" key="4">
    <source>
        <dbReference type="Pfam" id="PF01420"/>
    </source>
</evidence>
<dbReference type="InterPro" id="IPR044946">
    <property type="entry name" value="Restrct_endonuc_typeI_TRD_sf"/>
</dbReference>
<evidence type="ECO:0000256" key="1">
    <source>
        <dbReference type="ARBA" id="ARBA00010923"/>
    </source>
</evidence>